<feature type="non-terminal residue" evidence="1">
    <location>
        <position position="1"/>
    </location>
</feature>
<dbReference type="Proteomes" id="UP001244207">
    <property type="component" value="Unassembled WGS sequence"/>
</dbReference>
<sequence>FLKKFYKGFIKLKNALFILLTLFIKKYNNNLRFYINFKKLNEIIKKDCYF</sequence>
<keyword evidence="2" id="KW-1185">Reference proteome</keyword>
<dbReference type="GeneID" id="85390510"/>
<evidence type="ECO:0000313" key="1">
    <source>
        <dbReference type="EMBL" id="KAK1707508.1"/>
    </source>
</evidence>
<organism evidence="1 2">
    <name type="scientific">Glomerella acutata</name>
    <name type="common">Colletotrichum acutatum</name>
    <dbReference type="NCBI Taxonomy" id="27357"/>
    <lineage>
        <taxon>Eukaryota</taxon>
        <taxon>Fungi</taxon>
        <taxon>Dikarya</taxon>
        <taxon>Ascomycota</taxon>
        <taxon>Pezizomycotina</taxon>
        <taxon>Sordariomycetes</taxon>
        <taxon>Hypocreomycetidae</taxon>
        <taxon>Glomerellales</taxon>
        <taxon>Glomerellaceae</taxon>
        <taxon>Colletotrichum</taxon>
        <taxon>Colletotrichum acutatum species complex</taxon>
    </lineage>
</organism>
<accession>A0AAD8XBM9</accession>
<dbReference type="AlphaFoldDB" id="A0AAD8XBM9"/>
<dbReference type="EMBL" id="JAHMHS010000210">
    <property type="protein sequence ID" value="KAK1707508.1"/>
    <property type="molecule type" value="Genomic_DNA"/>
</dbReference>
<evidence type="ECO:0000313" key="2">
    <source>
        <dbReference type="Proteomes" id="UP001244207"/>
    </source>
</evidence>
<proteinExistence type="predicted"/>
<protein>
    <submittedName>
        <fullName evidence="1">Uncharacterized protein</fullName>
    </submittedName>
</protein>
<name>A0AAD8XBM9_GLOAC</name>
<gene>
    <name evidence="1" type="ORF">BDZ83DRAFT_593261</name>
</gene>
<dbReference type="RefSeq" id="XP_060358045.1">
    <property type="nucleotide sequence ID" value="XM_060506611.1"/>
</dbReference>
<reference evidence="1" key="1">
    <citation type="submission" date="2021-12" db="EMBL/GenBank/DDBJ databases">
        <title>Comparative genomics, transcriptomics and evolutionary studies reveal genomic signatures of adaptation to plant cell wall in hemibiotrophic fungi.</title>
        <authorList>
            <consortium name="DOE Joint Genome Institute"/>
            <person name="Baroncelli R."/>
            <person name="Diaz J.F."/>
            <person name="Benocci T."/>
            <person name="Peng M."/>
            <person name="Battaglia E."/>
            <person name="Haridas S."/>
            <person name="Andreopoulos W."/>
            <person name="Labutti K."/>
            <person name="Pangilinan J."/>
            <person name="Floch G.L."/>
            <person name="Makela M.R."/>
            <person name="Henrissat B."/>
            <person name="Grigoriev I.V."/>
            <person name="Crouch J.A."/>
            <person name="De Vries R.P."/>
            <person name="Sukno S.A."/>
            <person name="Thon M.R."/>
        </authorList>
    </citation>
    <scope>NUCLEOTIDE SEQUENCE</scope>
    <source>
        <strain evidence="1">CBS 112980</strain>
    </source>
</reference>
<comment type="caution">
    <text evidence="1">The sequence shown here is derived from an EMBL/GenBank/DDBJ whole genome shotgun (WGS) entry which is preliminary data.</text>
</comment>